<organism evidence="2 3">
    <name type="scientific">Niallia circulans</name>
    <name type="common">Bacillus circulans</name>
    <dbReference type="NCBI Taxonomy" id="1397"/>
    <lineage>
        <taxon>Bacteria</taxon>
        <taxon>Bacillati</taxon>
        <taxon>Bacillota</taxon>
        <taxon>Bacilli</taxon>
        <taxon>Bacillales</taxon>
        <taxon>Bacillaceae</taxon>
        <taxon>Niallia</taxon>
    </lineage>
</organism>
<proteinExistence type="predicted"/>
<dbReference type="PATRIC" id="fig|1397.4.peg.414"/>
<dbReference type="GO" id="GO:0016747">
    <property type="term" value="F:acyltransferase activity, transferring groups other than amino-acyl groups"/>
    <property type="evidence" value="ECO:0007669"/>
    <property type="project" value="InterPro"/>
</dbReference>
<evidence type="ECO:0000259" key="1">
    <source>
        <dbReference type="PROSITE" id="PS51186"/>
    </source>
</evidence>
<dbReference type="AlphaFoldDB" id="A0A0J1LHF3"/>
<dbReference type="PANTHER" id="PTHR43792">
    <property type="entry name" value="GNAT FAMILY, PUTATIVE (AFU_ORTHOLOGUE AFUA_3G00765)-RELATED-RELATED"/>
    <property type="match status" value="1"/>
</dbReference>
<dbReference type="EMBL" id="LDPH01000001">
    <property type="protein sequence ID" value="KLV28505.1"/>
    <property type="molecule type" value="Genomic_DNA"/>
</dbReference>
<keyword evidence="3" id="KW-1185">Reference proteome</keyword>
<evidence type="ECO:0000313" key="3">
    <source>
        <dbReference type="Proteomes" id="UP000036045"/>
    </source>
</evidence>
<dbReference type="PROSITE" id="PS51186">
    <property type="entry name" value="GNAT"/>
    <property type="match status" value="1"/>
</dbReference>
<dbReference type="Gene3D" id="3.40.630.30">
    <property type="match status" value="1"/>
</dbReference>
<gene>
    <name evidence="2" type="ORF">ABW02_01865</name>
</gene>
<dbReference type="RefSeq" id="WP_047940200.1">
    <property type="nucleotide sequence ID" value="NZ_JARTLH010000007.1"/>
</dbReference>
<comment type="caution">
    <text evidence="2">The sequence shown here is derived from an EMBL/GenBank/DDBJ whole genome shotgun (WGS) entry which is preliminary data.</text>
</comment>
<reference evidence="2 3" key="1">
    <citation type="submission" date="2015-05" db="EMBL/GenBank/DDBJ databases">
        <title>Whole genome sequence and identification of bacterial endophytes from Costus igneus.</title>
        <authorList>
            <person name="Lee Y.P."/>
            <person name="Gan H.M."/>
            <person name="Eng W."/>
            <person name="Wheatley M.S."/>
            <person name="Caraballo A."/>
            <person name="Polter S."/>
            <person name="Savka M.A."/>
            <person name="Hudson A.O."/>
        </authorList>
    </citation>
    <scope>NUCLEOTIDE SEQUENCE [LARGE SCALE GENOMIC DNA]</scope>
    <source>
        <strain evidence="2 3">RIT379</strain>
    </source>
</reference>
<keyword evidence="2" id="KW-0808">Transferase</keyword>
<sequence length="167" mass="18625">MDLLFTSKRLGFRLLTKEDIDACEQFWGNEEVMKYCGGSTSSALLPQVIDFYQQCQEDFGLSVYGVIDLATNQVIGAAGFNMEDSVDQAELIFHFSKPNWNKGYATEAGIACLTFAKEQGNIQKINASASIANKASLDVLGKIGFQYMGIKYFEDTEQEEAYFVFVL</sequence>
<dbReference type="InterPro" id="IPR016181">
    <property type="entry name" value="Acyl_CoA_acyltransferase"/>
</dbReference>
<dbReference type="Pfam" id="PF13302">
    <property type="entry name" value="Acetyltransf_3"/>
    <property type="match status" value="1"/>
</dbReference>
<dbReference type="Proteomes" id="UP000036045">
    <property type="component" value="Unassembled WGS sequence"/>
</dbReference>
<dbReference type="InterPro" id="IPR051531">
    <property type="entry name" value="N-acetyltransferase"/>
</dbReference>
<dbReference type="InterPro" id="IPR000182">
    <property type="entry name" value="GNAT_dom"/>
</dbReference>
<accession>A0A0J1LHF3</accession>
<evidence type="ECO:0000313" key="2">
    <source>
        <dbReference type="EMBL" id="KLV28505.1"/>
    </source>
</evidence>
<dbReference type="OrthoDB" id="9798081at2"/>
<name>A0A0J1LHF3_NIACI</name>
<protein>
    <submittedName>
        <fullName evidence="2">Acetyltransferase</fullName>
    </submittedName>
</protein>
<feature type="domain" description="N-acetyltransferase" evidence="1">
    <location>
        <begin position="10"/>
        <end position="167"/>
    </location>
</feature>
<dbReference type="PANTHER" id="PTHR43792:SF1">
    <property type="entry name" value="N-ACETYLTRANSFERASE DOMAIN-CONTAINING PROTEIN"/>
    <property type="match status" value="1"/>
</dbReference>
<dbReference type="SUPFAM" id="SSF55729">
    <property type="entry name" value="Acyl-CoA N-acyltransferases (Nat)"/>
    <property type="match status" value="1"/>
</dbReference>